<evidence type="ECO:0000256" key="2">
    <source>
        <dbReference type="ARBA" id="ARBA00022679"/>
    </source>
</evidence>
<keyword evidence="5" id="KW-1185">Reference proteome</keyword>
<sequence length="298" mass="34514">MGDWTELLSLKAWPEKGVTKEMMNVLPKLPARKEDIFIASYPRSGSTWTQEIVWQILRDGKIDRRRLDERVPFVEEIILDVKSYHSSVMDAKSAEKVFTSFSEPRVFKTHIPYCLVPKGSDEANKPRYIYVMRNPKDVFVSLYHHSCNMPYVAEIPTWDEAFQSFLQGDHAYGSLFDHVLSWWKQRGDPNIFFLTYEDIKKNPAAAVDKIVKFIGKKISLETRDLIVRQTSFDAMKSSSHTNFTWFEGIKGDGFIRKGQVGGWKDYFTEEQNELFDKVFSEKVGDGETAAKLRELLSL</sequence>
<comment type="similarity">
    <text evidence="1">Belongs to the sulfotransferase 1 family.</text>
</comment>
<dbReference type="OrthoDB" id="5973838at2759"/>
<dbReference type="PANTHER" id="PTHR11783">
    <property type="entry name" value="SULFOTRANSFERASE SULT"/>
    <property type="match status" value="1"/>
</dbReference>
<feature type="domain" description="Sulfotransferase" evidence="3">
    <location>
        <begin position="34"/>
        <end position="285"/>
    </location>
</feature>
<dbReference type="Proteomes" id="UP000275408">
    <property type="component" value="Unassembled WGS sequence"/>
</dbReference>
<name>A0A3M6U6I1_POCDA</name>
<evidence type="ECO:0000256" key="1">
    <source>
        <dbReference type="ARBA" id="ARBA00005771"/>
    </source>
</evidence>
<dbReference type="GO" id="GO:0008146">
    <property type="term" value="F:sulfotransferase activity"/>
    <property type="evidence" value="ECO:0007669"/>
    <property type="project" value="InterPro"/>
</dbReference>
<gene>
    <name evidence="4" type="ORF">pdam_00005821</name>
</gene>
<evidence type="ECO:0000259" key="3">
    <source>
        <dbReference type="Pfam" id="PF00685"/>
    </source>
</evidence>
<comment type="caution">
    <text evidence="4">The sequence shown here is derived from an EMBL/GenBank/DDBJ whole genome shotgun (WGS) entry which is preliminary data.</text>
</comment>
<accession>A0A3M6U6I1</accession>
<dbReference type="Pfam" id="PF00685">
    <property type="entry name" value="Sulfotransfer_1"/>
    <property type="match status" value="1"/>
</dbReference>
<dbReference type="AlphaFoldDB" id="A0A3M6U6I1"/>
<dbReference type="Gene3D" id="3.40.50.300">
    <property type="entry name" value="P-loop containing nucleotide triphosphate hydrolases"/>
    <property type="match status" value="1"/>
</dbReference>
<dbReference type="EMBL" id="RCHS01002157">
    <property type="protein sequence ID" value="RMX49221.1"/>
    <property type="molecule type" value="Genomic_DNA"/>
</dbReference>
<reference evidence="4 5" key="1">
    <citation type="journal article" date="2018" name="Sci. Rep.">
        <title>Comparative analysis of the Pocillopora damicornis genome highlights role of immune system in coral evolution.</title>
        <authorList>
            <person name="Cunning R."/>
            <person name="Bay R.A."/>
            <person name="Gillette P."/>
            <person name="Baker A.C."/>
            <person name="Traylor-Knowles N."/>
        </authorList>
    </citation>
    <scope>NUCLEOTIDE SEQUENCE [LARGE SCALE GENOMIC DNA]</scope>
    <source>
        <strain evidence="4">RSMAS</strain>
        <tissue evidence="4">Whole animal</tissue>
    </source>
</reference>
<evidence type="ECO:0000313" key="5">
    <source>
        <dbReference type="Proteomes" id="UP000275408"/>
    </source>
</evidence>
<protein>
    <recommendedName>
        <fullName evidence="3">Sulfotransferase domain-containing protein</fullName>
    </recommendedName>
</protein>
<organism evidence="4 5">
    <name type="scientific">Pocillopora damicornis</name>
    <name type="common">Cauliflower coral</name>
    <name type="synonym">Millepora damicornis</name>
    <dbReference type="NCBI Taxonomy" id="46731"/>
    <lineage>
        <taxon>Eukaryota</taxon>
        <taxon>Metazoa</taxon>
        <taxon>Cnidaria</taxon>
        <taxon>Anthozoa</taxon>
        <taxon>Hexacorallia</taxon>
        <taxon>Scleractinia</taxon>
        <taxon>Astrocoeniina</taxon>
        <taxon>Pocilloporidae</taxon>
        <taxon>Pocillopora</taxon>
    </lineage>
</organism>
<evidence type="ECO:0000313" key="4">
    <source>
        <dbReference type="EMBL" id="RMX49221.1"/>
    </source>
</evidence>
<dbReference type="InterPro" id="IPR000863">
    <property type="entry name" value="Sulfotransferase_dom"/>
</dbReference>
<proteinExistence type="inferred from homology"/>
<keyword evidence="2" id="KW-0808">Transferase</keyword>
<dbReference type="InterPro" id="IPR027417">
    <property type="entry name" value="P-loop_NTPase"/>
</dbReference>
<dbReference type="SUPFAM" id="SSF52540">
    <property type="entry name" value="P-loop containing nucleoside triphosphate hydrolases"/>
    <property type="match status" value="1"/>
</dbReference>